<evidence type="ECO:0000313" key="4">
    <source>
        <dbReference type="Proteomes" id="UP000017837"/>
    </source>
</evidence>
<proteinExistence type="predicted"/>
<name>V4PTZ4_9CAUL</name>
<evidence type="ECO:0000256" key="1">
    <source>
        <dbReference type="SAM" id="MobiDB-lite"/>
    </source>
</evidence>
<feature type="region of interest" description="Disordered" evidence="1">
    <location>
        <begin position="42"/>
        <end position="99"/>
    </location>
</feature>
<keyword evidence="4" id="KW-1185">Reference proteome</keyword>
<evidence type="ECO:0008006" key="5">
    <source>
        <dbReference type="Google" id="ProtNLM"/>
    </source>
</evidence>
<gene>
    <name evidence="3" type="ORF">ABENE_14710</name>
</gene>
<dbReference type="RefSeq" id="WP_018081958.1">
    <property type="nucleotide sequence ID" value="NZ_AQWM01000009.1"/>
</dbReference>
<dbReference type="STRING" id="1121022.GCA_000376105_02291"/>
<feature type="chain" id="PRO_5004724158" description="PepSY domain-containing protein" evidence="2">
    <location>
        <begin position="22"/>
        <end position="147"/>
    </location>
</feature>
<dbReference type="Proteomes" id="UP000017837">
    <property type="component" value="Unassembled WGS sequence"/>
</dbReference>
<feature type="signal peptide" evidence="2">
    <location>
        <begin position="1"/>
        <end position="21"/>
    </location>
</feature>
<comment type="caution">
    <text evidence="3">The sequence shown here is derived from an EMBL/GenBank/DDBJ whole genome shotgun (WGS) entry which is preliminary data.</text>
</comment>
<evidence type="ECO:0000256" key="2">
    <source>
        <dbReference type="SAM" id="SignalP"/>
    </source>
</evidence>
<evidence type="ECO:0000313" key="3">
    <source>
        <dbReference type="EMBL" id="ESQ89035.1"/>
    </source>
</evidence>
<reference evidence="3 4" key="1">
    <citation type="journal article" date="2014" name="Nature">
        <title>Sequential evolution of bacterial morphology by co-option of a developmental regulator.</title>
        <authorList>
            <person name="Jiang C."/>
            <person name="Brown P.J."/>
            <person name="Ducret A."/>
            <person name="Brun Y.V."/>
        </authorList>
    </citation>
    <scope>NUCLEOTIDE SEQUENCE [LARGE SCALE GENOMIC DNA]</scope>
    <source>
        <strain evidence="3 4">DSM 16100</strain>
    </source>
</reference>
<protein>
    <recommendedName>
        <fullName evidence="5">PepSY domain-containing protein</fullName>
    </recommendedName>
</protein>
<feature type="compositionally biased region" description="Basic and acidic residues" evidence="1">
    <location>
        <begin position="60"/>
        <end position="95"/>
    </location>
</feature>
<dbReference type="AlphaFoldDB" id="V4PTZ4"/>
<dbReference type="OrthoDB" id="7173797at2"/>
<dbReference type="EMBL" id="AWGB01000032">
    <property type="protein sequence ID" value="ESQ89035.1"/>
    <property type="molecule type" value="Genomic_DNA"/>
</dbReference>
<keyword evidence="2" id="KW-0732">Signal</keyword>
<sequence>MKQIWPLLCVALIAAPVAVEAAPVVQTSLFGDAPAQVIRAGFVPNIDQRRPDDNSGSNRRRNDDNHRDDDGPQRPQRDRNPNRDEGPRQENRDNRINTAMAIARSSGARVLDAGPQGGSIFWVRVVTDHGRVDLLVDTDSGRIIGER</sequence>
<organism evidence="3 4">
    <name type="scientific">Asticcacaulis benevestitus DSM 16100 = ATCC BAA-896</name>
    <dbReference type="NCBI Taxonomy" id="1121022"/>
    <lineage>
        <taxon>Bacteria</taxon>
        <taxon>Pseudomonadati</taxon>
        <taxon>Pseudomonadota</taxon>
        <taxon>Alphaproteobacteria</taxon>
        <taxon>Caulobacterales</taxon>
        <taxon>Caulobacteraceae</taxon>
        <taxon>Asticcacaulis</taxon>
    </lineage>
</organism>
<accession>V4PTZ4</accession>
<dbReference type="PATRIC" id="fig|1121022.4.peg.2990"/>